<dbReference type="InterPro" id="IPR012341">
    <property type="entry name" value="6hp_glycosidase-like_sf"/>
</dbReference>
<gene>
    <name evidence="3" type="ORF">AAK873_04740</name>
</gene>
<comment type="caution">
    <text evidence="3">The sequence shown here is derived from an EMBL/GenBank/DDBJ whole genome shotgun (WGS) entry which is preliminary data.</text>
</comment>
<dbReference type="Pfam" id="PF07470">
    <property type="entry name" value="Glyco_hydro_88"/>
    <property type="match status" value="1"/>
</dbReference>
<accession>A0ABV4CU71</accession>
<dbReference type="Pfam" id="PF10022">
    <property type="entry name" value="DUF2264"/>
    <property type="match status" value="1"/>
</dbReference>
<dbReference type="InterPro" id="IPR010905">
    <property type="entry name" value="Glyco_hydro_88"/>
</dbReference>
<keyword evidence="4" id="KW-1185">Reference proteome</keyword>
<keyword evidence="1" id="KW-0378">Hydrolase</keyword>
<evidence type="ECO:0000259" key="2">
    <source>
        <dbReference type="Pfam" id="PF10022"/>
    </source>
</evidence>
<dbReference type="InterPro" id="IPR008928">
    <property type="entry name" value="6-hairpin_glycosidase_sf"/>
</dbReference>
<dbReference type="RefSeq" id="WP_369863279.1">
    <property type="nucleotide sequence ID" value="NZ_JBCLPP010000010.1"/>
</dbReference>
<name>A0ABV4CU71_9BACT</name>
<sequence>MTINLNSLLKVIALTAATVIAPMASGAKKTSVAPELKEAREVRALINKVNNQWQSTHKPEMTPFWHNAAYHTGNMEAYHLTGNPDWLDYSTKWAEHNQWKGAKGNDRSKWKYNYGETPDHVLFGDWQICFQTYADLYNILPDDRRIRRAREVMEYEMSTPNNDYWWWADGLYMVMPVMTKLHKITGNKKYLDKLYDYVIVSDSLMYDTDTGLYFRDGRYVYPAHKSANGKKDFWARGDGWVFAGLAKVLKDLPAEYRHRQFFADKYKKMADAVVATQQPEGYWSRSMMDEEHAPGYETSGTAFFTYGLLWGINNGYLNDAKYLDAAKKGWNYLSKTAVQKDGSVGYVQPIGDRAIPGQVIDRSSVADFGVGAFLLAACEYVRYLEKNMNTDRAYWAGLAWQMAEPVLRNMSEGNLKKNMLVEVSPNWDGRNKGVTYMETFGRLMAGIAPWLSLPDDDTEEGAKRRQLREWALKSYANAVDPENPDYLLWRGHGQALVDAAYVAESFLRAYDALWMPLDDVTKHRYFEEFTQLRRVDPPYTNWVLFSSTIESFLAKAGAEYDEYRINSAIRKVEEWYTGDGWYADGPEFAFDYYSSYVFHPMYLETLQAMKDAKASTRIHYHNYYDRALKRTQKYSIVLERLISPEGTFPVFGRSIPYRMATMQPLALMAWYEKLPHGLTNGQVRGALTAVMHRMFDDKENFNESGFLTIGFSGRQPNIADWYTNNGSLYMTSLAFLPLGLPATHPFWTDAELPWTSKKAWSGQPFPKDHHWGDGAKIRDLW</sequence>
<dbReference type="InterPro" id="IPR016624">
    <property type="entry name" value="UCP014753"/>
</dbReference>
<dbReference type="Gene3D" id="1.50.10.10">
    <property type="match status" value="1"/>
</dbReference>
<protein>
    <submittedName>
        <fullName evidence="3">DUF2264 domain-containing protein</fullName>
    </submittedName>
</protein>
<dbReference type="SUPFAM" id="SSF48208">
    <property type="entry name" value="Six-hairpin glycosidases"/>
    <property type="match status" value="1"/>
</dbReference>
<dbReference type="PANTHER" id="PTHR35339">
    <property type="entry name" value="LINALOOL DEHYDRATASE_ISOMERASE DOMAIN-CONTAINING PROTEIN"/>
    <property type="match status" value="1"/>
</dbReference>
<organism evidence="3 4">
    <name type="scientific">Heminiphilus faecis</name>
    <dbReference type="NCBI Taxonomy" id="2601703"/>
    <lineage>
        <taxon>Bacteria</taxon>
        <taxon>Pseudomonadati</taxon>
        <taxon>Bacteroidota</taxon>
        <taxon>Bacteroidia</taxon>
        <taxon>Bacteroidales</taxon>
        <taxon>Muribaculaceae</taxon>
        <taxon>Heminiphilus</taxon>
    </lineage>
</organism>
<evidence type="ECO:0000256" key="1">
    <source>
        <dbReference type="ARBA" id="ARBA00022801"/>
    </source>
</evidence>
<evidence type="ECO:0000313" key="4">
    <source>
        <dbReference type="Proteomes" id="UP001565200"/>
    </source>
</evidence>
<dbReference type="PANTHER" id="PTHR35339:SF3">
    <property type="entry name" value="DUF2264 DOMAIN-CONTAINING PROTEIN"/>
    <property type="match status" value="1"/>
</dbReference>
<dbReference type="Proteomes" id="UP001565200">
    <property type="component" value="Unassembled WGS sequence"/>
</dbReference>
<proteinExistence type="predicted"/>
<feature type="domain" description="DUF2264" evidence="2">
    <location>
        <begin position="391"/>
        <end position="754"/>
    </location>
</feature>
<reference evidence="3 4" key="1">
    <citation type="submission" date="2024-03" db="EMBL/GenBank/DDBJ databases">
        <title>Mouse gut bacterial collection (mGBC) of GemPharmatech.</title>
        <authorList>
            <person name="He Y."/>
            <person name="Dong L."/>
            <person name="Wu D."/>
            <person name="Gao X."/>
            <person name="Lin Z."/>
        </authorList>
    </citation>
    <scope>NUCLEOTIDE SEQUENCE [LARGE SCALE GENOMIC DNA]</scope>
    <source>
        <strain evidence="3 4">54-13</strain>
    </source>
</reference>
<dbReference type="EMBL" id="JBCLPP010000010">
    <property type="protein sequence ID" value="MEY8244928.1"/>
    <property type="molecule type" value="Genomic_DNA"/>
</dbReference>
<dbReference type="InterPro" id="IPR049349">
    <property type="entry name" value="DUF2264_N"/>
</dbReference>
<evidence type="ECO:0000313" key="3">
    <source>
        <dbReference type="EMBL" id="MEY8244928.1"/>
    </source>
</evidence>